<gene>
    <name evidence="1" type="ORF">EQP59_05880</name>
</gene>
<dbReference type="AlphaFoldDB" id="A0A410JRV8"/>
<reference evidence="1 2" key="1">
    <citation type="submission" date="2019-01" db="EMBL/GenBank/DDBJ databases">
        <title>Whole Genome of Ornithobacterium rhinotracheale FARPER-174b.</title>
        <authorList>
            <person name="Tataje-Lavanda L.A."/>
            <person name="Montalvan A."/>
            <person name="Montesinos R."/>
            <person name="Zimic M."/>
            <person name="Fernandez-Sanchez M."/>
            <person name="Fernandez-Diaz M."/>
        </authorList>
    </citation>
    <scope>NUCLEOTIDE SEQUENCE [LARGE SCALE GENOMIC DNA]</scope>
    <source>
        <strain evidence="1 2">FARPER-174b</strain>
    </source>
</reference>
<evidence type="ECO:0000313" key="2">
    <source>
        <dbReference type="Proteomes" id="UP000287701"/>
    </source>
</evidence>
<evidence type="ECO:0000313" key="1">
    <source>
        <dbReference type="EMBL" id="QAR30893.1"/>
    </source>
</evidence>
<dbReference type="PROSITE" id="PS51257">
    <property type="entry name" value="PROKAR_LIPOPROTEIN"/>
    <property type="match status" value="1"/>
</dbReference>
<name>A0A410JRV8_ORNRH</name>
<organism evidence="1 2">
    <name type="scientific">Ornithobacterium rhinotracheale</name>
    <dbReference type="NCBI Taxonomy" id="28251"/>
    <lineage>
        <taxon>Bacteria</taxon>
        <taxon>Pseudomonadati</taxon>
        <taxon>Bacteroidota</taxon>
        <taxon>Flavobacteriia</taxon>
        <taxon>Flavobacteriales</taxon>
        <taxon>Weeksellaceae</taxon>
        <taxon>Ornithobacterium</taxon>
    </lineage>
</organism>
<proteinExistence type="predicted"/>
<evidence type="ECO:0008006" key="3">
    <source>
        <dbReference type="Google" id="ProtNLM"/>
    </source>
</evidence>
<sequence length="174" mass="20290">MKLLKYIGLVTILAACKGRIEQEIIVASPVDISDNEITNYVEYCNNRFDICMNYPSNFNPEPEPTNGDGRVFSNKPDGAEIRIFGTTFSPRSQLEEIMQSMKKELEIYNLKQDKNRIEVFGFNKENNNLYHEILIIKKQAKSKNDELCSLSFTYPHAKRKKFKSYWRIISNSFK</sequence>
<accession>A0A410JRV8</accession>
<dbReference type="EMBL" id="CP035107">
    <property type="protein sequence ID" value="QAR30893.1"/>
    <property type="molecule type" value="Genomic_DNA"/>
</dbReference>
<dbReference type="OrthoDB" id="1493140at2"/>
<dbReference type="RefSeq" id="WP_128501358.1">
    <property type="nucleotide sequence ID" value="NZ_CP035107.1"/>
</dbReference>
<dbReference type="Proteomes" id="UP000287701">
    <property type="component" value="Chromosome"/>
</dbReference>
<protein>
    <recommendedName>
        <fullName evidence="3">Lipoprotein</fullName>
    </recommendedName>
</protein>